<dbReference type="Pfam" id="PF02698">
    <property type="entry name" value="DUF218"/>
    <property type="match status" value="1"/>
</dbReference>
<organism evidence="3 4">
    <name type="scientific">Polynucleobacter sphagniphilus</name>
    <dbReference type="NCBI Taxonomy" id="1743169"/>
    <lineage>
        <taxon>Bacteria</taxon>
        <taxon>Pseudomonadati</taxon>
        <taxon>Pseudomonadota</taxon>
        <taxon>Betaproteobacteria</taxon>
        <taxon>Burkholderiales</taxon>
        <taxon>Burkholderiaceae</taxon>
        <taxon>Polynucleobacter</taxon>
    </lineage>
</organism>
<dbReference type="GO" id="GO:0043164">
    <property type="term" value="P:Gram-negative-bacterium-type cell wall biogenesis"/>
    <property type="evidence" value="ECO:0007669"/>
    <property type="project" value="TreeGrafter"/>
</dbReference>
<evidence type="ECO:0000313" key="3">
    <source>
        <dbReference type="EMBL" id="MDH6504610.1"/>
    </source>
</evidence>
<dbReference type="PANTHER" id="PTHR30336">
    <property type="entry name" value="INNER MEMBRANE PROTEIN, PROBABLE PERMEASE"/>
    <property type="match status" value="1"/>
</dbReference>
<evidence type="ECO:0000256" key="1">
    <source>
        <dbReference type="SAM" id="Phobius"/>
    </source>
</evidence>
<keyword evidence="1" id="KW-0472">Membrane</keyword>
<feature type="transmembrane region" description="Helical" evidence="1">
    <location>
        <begin position="49"/>
        <end position="67"/>
    </location>
</feature>
<sequence length="279" mass="30919">MGGLRSLLTMDTIFFILSKVVQFGIEPLNWALLFIFLSVLFLALRKTHLVKRFLLLGLIDLLVVGYLPTSELPLRVLEDLVPKSPLTSIAGEQIGAIVILGGAVEGGLIGPERGEVSLEGSAERVTKGLELMRTHPNTPFIYSGFSGKLVPRGISEADAFRALVHEQGLEGHPGYYENQSRNTYENVLFIKQILKQIHGENEAIKPVLLITSASHMYRSIQLFEKQEMAVIPVPVDYQTGTSVSSVHWGVFDLTEGSRLWNRLLHELIGLAAYWVTGKL</sequence>
<proteinExistence type="predicted"/>
<dbReference type="InterPro" id="IPR003848">
    <property type="entry name" value="DUF218"/>
</dbReference>
<dbReference type="InterPro" id="IPR014729">
    <property type="entry name" value="Rossmann-like_a/b/a_fold"/>
</dbReference>
<protein>
    <submittedName>
        <fullName evidence="3">Uncharacterized SAM-binding protein YcdF (DUF218 family)</fullName>
    </submittedName>
</protein>
<evidence type="ECO:0000313" key="4">
    <source>
        <dbReference type="Proteomes" id="UP001161160"/>
    </source>
</evidence>
<dbReference type="CDD" id="cd06259">
    <property type="entry name" value="YdcF-like"/>
    <property type="match status" value="1"/>
</dbReference>
<feature type="domain" description="DUF218" evidence="2">
    <location>
        <begin position="96"/>
        <end position="269"/>
    </location>
</feature>
<name>A0AA43S5R5_9BURK</name>
<dbReference type="GO" id="GO:0000270">
    <property type="term" value="P:peptidoglycan metabolic process"/>
    <property type="evidence" value="ECO:0007669"/>
    <property type="project" value="TreeGrafter"/>
</dbReference>
<gene>
    <name evidence="3" type="ORF">M2127_001936</name>
</gene>
<dbReference type="EMBL" id="JARXYA010000010">
    <property type="protein sequence ID" value="MDH6504610.1"/>
    <property type="molecule type" value="Genomic_DNA"/>
</dbReference>
<dbReference type="GO" id="GO:0005886">
    <property type="term" value="C:plasma membrane"/>
    <property type="evidence" value="ECO:0007669"/>
    <property type="project" value="TreeGrafter"/>
</dbReference>
<accession>A0AA43S5R5</accession>
<dbReference type="PANTHER" id="PTHR30336:SF4">
    <property type="entry name" value="ENVELOPE BIOGENESIS FACTOR ELYC"/>
    <property type="match status" value="1"/>
</dbReference>
<dbReference type="Gene3D" id="3.40.50.620">
    <property type="entry name" value="HUPs"/>
    <property type="match status" value="1"/>
</dbReference>
<dbReference type="InterPro" id="IPR051599">
    <property type="entry name" value="Cell_Envelope_Assoc"/>
</dbReference>
<evidence type="ECO:0000259" key="2">
    <source>
        <dbReference type="Pfam" id="PF02698"/>
    </source>
</evidence>
<keyword evidence="1" id="KW-0812">Transmembrane</keyword>
<comment type="caution">
    <text evidence="3">The sequence shown here is derived from an EMBL/GenBank/DDBJ whole genome shotgun (WGS) entry which is preliminary data.</text>
</comment>
<dbReference type="Proteomes" id="UP001161160">
    <property type="component" value="Unassembled WGS sequence"/>
</dbReference>
<dbReference type="AlphaFoldDB" id="A0AA43S5R5"/>
<reference evidence="3" key="1">
    <citation type="submission" date="2023-04" db="EMBL/GenBank/DDBJ databases">
        <title>Genome Encyclopedia of Bacteria and Archaea VI: Functional Genomics of Type Strains.</title>
        <authorList>
            <person name="Whitman W."/>
        </authorList>
    </citation>
    <scope>NUCLEOTIDE SEQUENCE</scope>
    <source>
        <strain evidence="3">Enz.4-51</strain>
    </source>
</reference>
<feature type="transmembrane region" description="Helical" evidence="1">
    <location>
        <begin position="20"/>
        <end position="42"/>
    </location>
</feature>
<keyword evidence="4" id="KW-1185">Reference proteome</keyword>
<keyword evidence="1" id="KW-1133">Transmembrane helix</keyword>